<evidence type="ECO:0000313" key="1">
    <source>
        <dbReference type="EMBL" id="KAL0301623.1"/>
    </source>
</evidence>
<reference evidence="1" key="1">
    <citation type="submission" date="2020-06" db="EMBL/GenBank/DDBJ databases">
        <authorList>
            <person name="Li T."/>
            <person name="Hu X."/>
            <person name="Zhang T."/>
            <person name="Song X."/>
            <person name="Zhang H."/>
            <person name="Dai N."/>
            <person name="Sheng W."/>
            <person name="Hou X."/>
            <person name="Wei L."/>
        </authorList>
    </citation>
    <scope>NUCLEOTIDE SEQUENCE</scope>
    <source>
        <strain evidence="1">G02</strain>
        <tissue evidence="1">Leaf</tissue>
    </source>
</reference>
<dbReference type="AlphaFoldDB" id="A0AAW2K5F2"/>
<sequence>MENYKRGFLPMRHWVNLSKKQSPKTDEQLRKMFDIPYASAVGSIHSKQDITADSSTDAEYIAALEAAKETVCMENYMQELVVVPSIAEPVVIFYDKNRAITYVKELRSHHISKHILIRYYLLKEMVGRVYVRMHRVTSAENITDY</sequence>
<accession>A0AAW2K5F2</accession>
<dbReference type="CDD" id="cd09272">
    <property type="entry name" value="RNase_HI_RT_Ty1"/>
    <property type="match status" value="1"/>
</dbReference>
<comment type="caution">
    <text evidence="1">The sequence shown here is derived from an EMBL/GenBank/DDBJ whole genome shotgun (WGS) entry which is preliminary data.</text>
</comment>
<reference evidence="1" key="2">
    <citation type="journal article" date="2024" name="Plant">
        <title>Genomic evolution and insights into agronomic trait innovations of Sesamum species.</title>
        <authorList>
            <person name="Miao H."/>
            <person name="Wang L."/>
            <person name="Qu L."/>
            <person name="Liu H."/>
            <person name="Sun Y."/>
            <person name="Le M."/>
            <person name="Wang Q."/>
            <person name="Wei S."/>
            <person name="Zheng Y."/>
            <person name="Lin W."/>
            <person name="Duan Y."/>
            <person name="Cao H."/>
            <person name="Xiong S."/>
            <person name="Wang X."/>
            <person name="Wei L."/>
            <person name="Li C."/>
            <person name="Ma Q."/>
            <person name="Ju M."/>
            <person name="Zhao R."/>
            <person name="Li G."/>
            <person name="Mu C."/>
            <person name="Tian Q."/>
            <person name="Mei H."/>
            <person name="Zhang T."/>
            <person name="Gao T."/>
            <person name="Zhang H."/>
        </authorList>
    </citation>
    <scope>NUCLEOTIDE SEQUENCE</scope>
    <source>
        <strain evidence="1">G02</strain>
    </source>
</reference>
<organism evidence="1">
    <name type="scientific">Sesamum radiatum</name>
    <name type="common">Black benniseed</name>
    <dbReference type="NCBI Taxonomy" id="300843"/>
    <lineage>
        <taxon>Eukaryota</taxon>
        <taxon>Viridiplantae</taxon>
        <taxon>Streptophyta</taxon>
        <taxon>Embryophyta</taxon>
        <taxon>Tracheophyta</taxon>
        <taxon>Spermatophyta</taxon>
        <taxon>Magnoliopsida</taxon>
        <taxon>eudicotyledons</taxon>
        <taxon>Gunneridae</taxon>
        <taxon>Pentapetalae</taxon>
        <taxon>asterids</taxon>
        <taxon>lamiids</taxon>
        <taxon>Lamiales</taxon>
        <taxon>Pedaliaceae</taxon>
        <taxon>Sesamum</taxon>
    </lineage>
</organism>
<gene>
    <name evidence="1" type="ORF">Sradi_6439100</name>
</gene>
<proteinExistence type="predicted"/>
<protein>
    <submittedName>
        <fullName evidence="1">Uncharacterized protein</fullName>
    </submittedName>
</protein>
<name>A0AAW2K5F2_SESRA</name>
<dbReference type="EMBL" id="JACGWJ010000030">
    <property type="protein sequence ID" value="KAL0301623.1"/>
    <property type="molecule type" value="Genomic_DNA"/>
</dbReference>